<dbReference type="Pfam" id="PF13968">
    <property type="entry name" value="DUF4220"/>
    <property type="match status" value="1"/>
</dbReference>
<dbReference type="AlphaFoldDB" id="M8BYE5"/>
<protein>
    <recommendedName>
        <fullName evidence="1">DUF4220 domain-containing protein</fullName>
    </recommendedName>
</protein>
<dbReference type="ExpressionAtlas" id="M8BYE5">
    <property type="expression patterns" value="baseline"/>
</dbReference>
<proteinExistence type="predicted"/>
<feature type="domain" description="DUF4220" evidence="1">
    <location>
        <begin position="46"/>
        <end position="108"/>
    </location>
</feature>
<sequence length="136" mass="14727">MAQLLNLSEIPAAVLLSFAVHLFLVLVLFANIGRRKASGVLMLILWLAYQLASWVAPYALSDLSLFDPSPRKQRIAFWAPFLLRHLGGPDNISVLSVEDNVLSRREGMTVASWIGEPAMSCTSMCTSVVAAAAGVL</sequence>
<dbReference type="PANTHER" id="PTHR31325">
    <property type="entry name" value="OS01G0798800 PROTEIN-RELATED"/>
    <property type="match status" value="1"/>
</dbReference>
<organism evidence="2">
    <name type="scientific">Aegilops tauschii</name>
    <name type="common">Tausch's goatgrass</name>
    <name type="synonym">Aegilops squarrosa</name>
    <dbReference type="NCBI Taxonomy" id="37682"/>
    <lineage>
        <taxon>Eukaryota</taxon>
        <taxon>Viridiplantae</taxon>
        <taxon>Streptophyta</taxon>
        <taxon>Embryophyta</taxon>
        <taxon>Tracheophyta</taxon>
        <taxon>Spermatophyta</taxon>
        <taxon>Magnoliopsida</taxon>
        <taxon>Liliopsida</taxon>
        <taxon>Poales</taxon>
        <taxon>Poaceae</taxon>
        <taxon>BOP clade</taxon>
        <taxon>Pooideae</taxon>
        <taxon>Triticodae</taxon>
        <taxon>Triticeae</taxon>
        <taxon>Triticinae</taxon>
        <taxon>Aegilops</taxon>
    </lineage>
</organism>
<reference evidence="2" key="1">
    <citation type="submission" date="2015-06" db="UniProtKB">
        <authorList>
            <consortium name="EnsemblPlants"/>
        </authorList>
    </citation>
    <scope>IDENTIFICATION</scope>
</reference>
<evidence type="ECO:0000313" key="2">
    <source>
        <dbReference type="EnsemblPlants" id="EMT26778"/>
    </source>
</evidence>
<dbReference type="EnsemblPlants" id="EMT26778">
    <property type="protein sequence ID" value="EMT26778"/>
    <property type="gene ID" value="F775_04166"/>
</dbReference>
<accession>M8BYE5</accession>
<evidence type="ECO:0000259" key="1">
    <source>
        <dbReference type="Pfam" id="PF13968"/>
    </source>
</evidence>
<name>M8BYE5_AEGTA</name>
<dbReference type="InterPro" id="IPR025315">
    <property type="entry name" value="DUF4220"/>
</dbReference>